<reference evidence="1" key="1">
    <citation type="submission" date="2024-06" db="EMBL/GenBank/DDBJ databases">
        <title>Streptomyces sp. strain HUAS MG91 genome sequences.</title>
        <authorList>
            <person name="Mo P."/>
        </authorList>
    </citation>
    <scope>NUCLEOTIDE SEQUENCE</scope>
    <source>
        <strain evidence="1">HUAS MG91</strain>
    </source>
</reference>
<protein>
    <submittedName>
        <fullName evidence="1">Uncharacterized protein</fullName>
    </submittedName>
</protein>
<gene>
    <name evidence="1" type="ORF">ABII15_28135</name>
</gene>
<accession>A0AAU8IZB9</accession>
<dbReference type="KEGG" id="stac:ABII15_28135"/>
<evidence type="ECO:0000313" key="1">
    <source>
        <dbReference type="EMBL" id="XCJ73589.1"/>
    </source>
</evidence>
<dbReference type="EMBL" id="CP159534">
    <property type="protein sequence ID" value="XCJ73589.1"/>
    <property type="molecule type" value="Genomic_DNA"/>
</dbReference>
<sequence length="42" mass="4428">MITAIFIAITSTAAVSNTNAIISAACRASSRYPDPPEKSCHF</sequence>
<proteinExistence type="predicted"/>
<dbReference type="RefSeq" id="WP_353945049.1">
    <property type="nucleotide sequence ID" value="NZ_CP159534.1"/>
</dbReference>
<organism evidence="1">
    <name type="scientific">Streptomyces tabacisoli</name>
    <dbReference type="NCBI Taxonomy" id="3156398"/>
    <lineage>
        <taxon>Bacteria</taxon>
        <taxon>Bacillati</taxon>
        <taxon>Actinomycetota</taxon>
        <taxon>Actinomycetes</taxon>
        <taxon>Kitasatosporales</taxon>
        <taxon>Streptomycetaceae</taxon>
        <taxon>Streptomyces</taxon>
    </lineage>
</organism>
<dbReference type="AlphaFoldDB" id="A0AAU8IZB9"/>
<name>A0AAU8IZB9_9ACTN</name>